<feature type="transmembrane region" description="Helical" evidence="1">
    <location>
        <begin position="220"/>
        <end position="245"/>
    </location>
</feature>
<evidence type="ECO:0000313" key="2">
    <source>
        <dbReference type="EMBL" id="SFF45692.1"/>
    </source>
</evidence>
<name>A0A1I2ITE1_9BACL</name>
<evidence type="ECO:0000313" key="3">
    <source>
        <dbReference type="Proteomes" id="UP000183410"/>
    </source>
</evidence>
<organism evidence="2 3">
    <name type="scientific">Paenibacillus algorifonticola</name>
    <dbReference type="NCBI Taxonomy" id="684063"/>
    <lineage>
        <taxon>Bacteria</taxon>
        <taxon>Bacillati</taxon>
        <taxon>Bacillota</taxon>
        <taxon>Bacilli</taxon>
        <taxon>Bacillales</taxon>
        <taxon>Paenibacillaceae</taxon>
        <taxon>Paenibacillus</taxon>
    </lineage>
</organism>
<dbReference type="RefSeq" id="WP_046234624.1">
    <property type="nucleotide sequence ID" value="NZ_FONN01000042.1"/>
</dbReference>
<dbReference type="Proteomes" id="UP000183410">
    <property type="component" value="Unassembled WGS sequence"/>
</dbReference>
<dbReference type="EMBL" id="FONN01000042">
    <property type="protein sequence ID" value="SFF45692.1"/>
    <property type="molecule type" value="Genomic_DNA"/>
</dbReference>
<accession>A0A1I2ITE1</accession>
<reference evidence="3" key="1">
    <citation type="submission" date="2016-10" db="EMBL/GenBank/DDBJ databases">
        <authorList>
            <person name="Varghese N."/>
            <person name="Submissions S."/>
        </authorList>
    </citation>
    <scope>NUCLEOTIDE SEQUENCE [LARGE SCALE GENOMIC DNA]</scope>
    <source>
        <strain evidence="3">CGMCC 1.10223</strain>
    </source>
</reference>
<evidence type="ECO:0000256" key="1">
    <source>
        <dbReference type="SAM" id="Phobius"/>
    </source>
</evidence>
<protein>
    <submittedName>
        <fullName evidence="2">Uncharacterized protein</fullName>
    </submittedName>
</protein>
<feature type="transmembrane region" description="Helical" evidence="1">
    <location>
        <begin position="6"/>
        <end position="26"/>
    </location>
</feature>
<dbReference type="AlphaFoldDB" id="A0A1I2ITE1"/>
<keyword evidence="1" id="KW-0812">Transmembrane</keyword>
<keyword evidence="1" id="KW-0472">Membrane</keyword>
<sequence length="284" mass="33287">MFNIDLNGLISTIATAIAAIVGGFLFSRLLTLSSEKSGFVRRIKELEADLLFRNKQSEDISDWLLWEDAKVFIRENGKEIIFNDAIVEEIINPQVSPYRSADEYRPFVQKLVEVKTDFFKFAEQLLHDEEYPEDFDDFYKIIKPAYLDRRYYYETIFNLFDNDTSRSFSTMNNSIKNITNGKEYRAKRLERDRLDGEIQNIEYQIDIQKKSLATYGKPDGLWLGLLVIVYACIVGVIWPVTLLPYPQGVYNDMLTKWVLLGWFFSTLLAIFAYLAWSTYRLTRK</sequence>
<dbReference type="OrthoDB" id="2881855at2"/>
<gene>
    <name evidence="2" type="ORF">SAMN04487969_1424</name>
</gene>
<keyword evidence="3" id="KW-1185">Reference proteome</keyword>
<feature type="transmembrane region" description="Helical" evidence="1">
    <location>
        <begin position="257"/>
        <end position="276"/>
    </location>
</feature>
<proteinExistence type="predicted"/>
<keyword evidence="1" id="KW-1133">Transmembrane helix</keyword>